<name>A0A1D8ISP8_9GAMM</name>
<evidence type="ECO:0000313" key="2">
    <source>
        <dbReference type="Proteomes" id="UP000095401"/>
    </source>
</evidence>
<sequence length="112" mass="12989">MISIVPPSQDKKIQVIVRIEPGCLGATGAEHIDAFCRFAETEFEIVDPGFTCWTFLPRNDKSLAEIEYQLTNKRLNRAQAFQYLSVFGKQLEDFEEQLHLHLADLIDRYRSR</sequence>
<reference evidence="2" key="1">
    <citation type="submission" date="2016-09" db="EMBL/GenBank/DDBJ databases">
        <title>Acidihalobacter prosperus F5.</title>
        <authorList>
            <person name="Khaleque H.N."/>
            <person name="Ramsay J.P."/>
            <person name="Kaksonen A.H."/>
            <person name="Boxall N.J."/>
            <person name="Watkin E.L.J."/>
        </authorList>
    </citation>
    <scope>NUCLEOTIDE SEQUENCE [LARGE SCALE GENOMIC DNA]</scope>
    <source>
        <strain evidence="2">F5</strain>
    </source>
</reference>
<dbReference type="AlphaFoldDB" id="A0A1D8ISP8"/>
<accession>A0A1D8ISP8</accession>
<evidence type="ECO:0000313" key="1">
    <source>
        <dbReference type="EMBL" id="AOU99538.1"/>
    </source>
</evidence>
<proteinExistence type="predicted"/>
<keyword evidence="2" id="KW-1185">Reference proteome</keyword>
<dbReference type="Proteomes" id="UP000095401">
    <property type="component" value="Chromosome"/>
</dbReference>
<organism evidence="1 2">
    <name type="scientific">Acidihalobacter yilgarnensis</name>
    <dbReference type="NCBI Taxonomy" id="2819280"/>
    <lineage>
        <taxon>Bacteria</taxon>
        <taxon>Pseudomonadati</taxon>
        <taxon>Pseudomonadota</taxon>
        <taxon>Gammaproteobacteria</taxon>
        <taxon>Chromatiales</taxon>
        <taxon>Ectothiorhodospiraceae</taxon>
        <taxon>Acidihalobacter</taxon>
    </lineage>
</organism>
<dbReference type="EMBL" id="CP017415">
    <property type="protein sequence ID" value="AOU99538.1"/>
    <property type="molecule type" value="Genomic_DNA"/>
</dbReference>
<protein>
    <submittedName>
        <fullName evidence="1">Uncharacterized protein</fullName>
    </submittedName>
</protein>
<gene>
    <name evidence="1" type="ORF">BI364_04460</name>
</gene>
<dbReference type="KEGG" id="aprs:BI364_04460"/>